<protein>
    <submittedName>
        <fullName evidence="2">Uncharacterized protein</fullName>
    </submittedName>
</protein>
<gene>
    <name evidence="2" type="ORF">Adt_35191</name>
</gene>
<reference evidence="3" key="1">
    <citation type="submission" date="2024-07" db="EMBL/GenBank/DDBJ databases">
        <title>Two chromosome-level genome assemblies of Korean endemic species Abeliophyllum distichum and Forsythia ovata (Oleaceae).</title>
        <authorList>
            <person name="Jang H."/>
        </authorList>
    </citation>
    <scope>NUCLEOTIDE SEQUENCE [LARGE SCALE GENOMIC DNA]</scope>
</reference>
<keyword evidence="3" id="KW-1185">Reference proteome</keyword>
<evidence type="ECO:0000256" key="1">
    <source>
        <dbReference type="SAM" id="MobiDB-lite"/>
    </source>
</evidence>
<accession>A0ABD1QE20</accession>
<dbReference type="Proteomes" id="UP001604336">
    <property type="component" value="Unassembled WGS sequence"/>
</dbReference>
<evidence type="ECO:0000313" key="3">
    <source>
        <dbReference type="Proteomes" id="UP001604336"/>
    </source>
</evidence>
<organism evidence="2 3">
    <name type="scientific">Abeliophyllum distichum</name>
    <dbReference type="NCBI Taxonomy" id="126358"/>
    <lineage>
        <taxon>Eukaryota</taxon>
        <taxon>Viridiplantae</taxon>
        <taxon>Streptophyta</taxon>
        <taxon>Embryophyta</taxon>
        <taxon>Tracheophyta</taxon>
        <taxon>Spermatophyta</taxon>
        <taxon>Magnoliopsida</taxon>
        <taxon>eudicotyledons</taxon>
        <taxon>Gunneridae</taxon>
        <taxon>Pentapetalae</taxon>
        <taxon>asterids</taxon>
        <taxon>lamiids</taxon>
        <taxon>Lamiales</taxon>
        <taxon>Oleaceae</taxon>
        <taxon>Forsythieae</taxon>
        <taxon>Abeliophyllum</taxon>
    </lineage>
</organism>
<comment type="caution">
    <text evidence="2">The sequence shown here is derived from an EMBL/GenBank/DDBJ whole genome shotgun (WGS) entry which is preliminary data.</text>
</comment>
<proteinExistence type="predicted"/>
<feature type="region of interest" description="Disordered" evidence="1">
    <location>
        <begin position="1"/>
        <end position="29"/>
    </location>
</feature>
<dbReference type="EMBL" id="JBFOLK010000011">
    <property type="protein sequence ID" value="KAL2474455.1"/>
    <property type="molecule type" value="Genomic_DNA"/>
</dbReference>
<name>A0ABD1QE20_9LAMI</name>
<dbReference type="AlphaFoldDB" id="A0ABD1QE20"/>
<evidence type="ECO:0000313" key="2">
    <source>
        <dbReference type="EMBL" id="KAL2474455.1"/>
    </source>
</evidence>
<sequence>MAAKRPRRERLPSPSSDKEAPPSEQMIDKCPIPVGKNVDLVSFTFDAPSFHIEDYFVAMGWVLLVTLDENVYPNIIKEFYKDLVFSPGSAITYNAPKFLWVPES</sequence>